<reference evidence="1" key="1">
    <citation type="journal article" date="2020" name="G3 (Bethesda)">
        <title>High-Quality Assemblies for Three Invasive Social Wasps from the &lt;i&gt;Vespula&lt;/i&gt; Genus.</title>
        <authorList>
            <person name="Harrop T.W.R."/>
            <person name="Guhlin J."/>
            <person name="McLaughlin G.M."/>
            <person name="Permina E."/>
            <person name="Stockwell P."/>
            <person name="Gilligan J."/>
            <person name="Le Lec M.F."/>
            <person name="Gruber M.A.M."/>
            <person name="Quinn O."/>
            <person name="Lovegrove M."/>
            <person name="Duncan E.J."/>
            <person name="Remnant E.J."/>
            <person name="Van Eeckhoven J."/>
            <person name="Graham B."/>
            <person name="Knapp R.A."/>
            <person name="Langford K.W."/>
            <person name="Kronenberg Z."/>
            <person name="Press M.O."/>
            <person name="Eacker S.M."/>
            <person name="Wilson-Rankin E.E."/>
            <person name="Purcell J."/>
            <person name="Lester P.J."/>
            <person name="Dearden P.K."/>
        </authorList>
    </citation>
    <scope>NUCLEOTIDE SEQUENCE</scope>
    <source>
        <strain evidence="1">Marl-1</strain>
    </source>
</reference>
<gene>
    <name evidence="1" type="ORF">HZH66_004489</name>
</gene>
<organism evidence="1 2">
    <name type="scientific">Vespula vulgaris</name>
    <name type="common">Yellow jacket</name>
    <name type="synonym">Wasp</name>
    <dbReference type="NCBI Taxonomy" id="7454"/>
    <lineage>
        <taxon>Eukaryota</taxon>
        <taxon>Metazoa</taxon>
        <taxon>Ecdysozoa</taxon>
        <taxon>Arthropoda</taxon>
        <taxon>Hexapoda</taxon>
        <taxon>Insecta</taxon>
        <taxon>Pterygota</taxon>
        <taxon>Neoptera</taxon>
        <taxon>Endopterygota</taxon>
        <taxon>Hymenoptera</taxon>
        <taxon>Apocrita</taxon>
        <taxon>Aculeata</taxon>
        <taxon>Vespoidea</taxon>
        <taxon>Vespidae</taxon>
        <taxon>Vespinae</taxon>
        <taxon>Vespula</taxon>
    </lineage>
</organism>
<sequence>MLKQIDGPTETDRVTYVAGDEVTEFAMVPLNLRQVHFSYSSFRVSIGSRSGQIRFIWGRHGKKCTGHRETSTFS</sequence>
<name>A0A834KF41_VESVU</name>
<protein>
    <submittedName>
        <fullName evidence="1">Uncharacterized protein</fullName>
    </submittedName>
</protein>
<accession>A0A834KF41</accession>
<dbReference type="AlphaFoldDB" id="A0A834KF41"/>
<comment type="caution">
    <text evidence="1">The sequence shown here is derived from an EMBL/GenBank/DDBJ whole genome shotgun (WGS) entry which is preliminary data.</text>
</comment>
<dbReference type="EMBL" id="JACSEA010000003">
    <property type="protein sequence ID" value="KAF7405583.1"/>
    <property type="molecule type" value="Genomic_DNA"/>
</dbReference>
<evidence type="ECO:0000313" key="2">
    <source>
        <dbReference type="Proteomes" id="UP000614350"/>
    </source>
</evidence>
<evidence type="ECO:0000313" key="1">
    <source>
        <dbReference type="EMBL" id="KAF7405583.1"/>
    </source>
</evidence>
<dbReference type="Proteomes" id="UP000614350">
    <property type="component" value="Unassembled WGS sequence"/>
</dbReference>
<keyword evidence="2" id="KW-1185">Reference proteome</keyword>
<proteinExistence type="predicted"/>